<protein>
    <recommendedName>
        <fullName evidence="2">Reverse transcriptase Ty1/copia-type domain-containing protein</fullName>
    </recommendedName>
</protein>
<dbReference type="Gramene" id="Solyc03g062837.1.1">
    <property type="protein sequence ID" value="Solyc03g062837.1.1"/>
    <property type="gene ID" value="Solyc03g062837.1"/>
</dbReference>
<evidence type="ECO:0000256" key="1">
    <source>
        <dbReference type="SAM" id="MobiDB-lite"/>
    </source>
</evidence>
<feature type="region of interest" description="Disordered" evidence="1">
    <location>
        <begin position="198"/>
        <end position="234"/>
    </location>
</feature>
<dbReference type="InterPro" id="IPR013103">
    <property type="entry name" value="RVT_2"/>
</dbReference>
<feature type="region of interest" description="Disordered" evidence="1">
    <location>
        <begin position="1"/>
        <end position="28"/>
    </location>
</feature>
<keyword evidence="4" id="KW-1185">Reference proteome</keyword>
<dbReference type="InParanoid" id="A0A3Q7FL19"/>
<dbReference type="InterPro" id="IPR043502">
    <property type="entry name" value="DNA/RNA_pol_sf"/>
</dbReference>
<organism evidence="3">
    <name type="scientific">Solanum lycopersicum</name>
    <name type="common">Tomato</name>
    <name type="synonym">Lycopersicon esculentum</name>
    <dbReference type="NCBI Taxonomy" id="4081"/>
    <lineage>
        <taxon>Eukaryota</taxon>
        <taxon>Viridiplantae</taxon>
        <taxon>Streptophyta</taxon>
        <taxon>Embryophyta</taxon>
        <taxon>Tracheophyta</taxon>
        <taxon>Spermatophyta</taxon>
        <taxon>Magnoliopsida</taxon>
        <taxon>eudicotyledons</taxon>
        <taxon>Gunneridae</taxon>
        <taxon>Pentapetalae</taxon>
        <taxon>asterids</taxon>
        <taxon>lamiids</taxon>
        <taxon>Solanales</taxon>
        <taxon>Solanaceae</taxon>
        <taxon>Solanoideae</taxon>
        <taxon>Solaneae</taxon>
        <taxon>Solanum</taxon>
        <taxon>Solanum subgen. Lycopersicon</taxon>
    </lineage>
</organism>
<sequence>MAIEGENVDSGQNRSGAYNSSQVSSGQSQGIDYNHPLFLNPTDVSGMSIISFQLLVSSAEKEVQQLLQGCTFTKDQYDHILKMIQQKSEPTTSGCNTANNTGKTFFVSEQSNMWIIDTGATNHMVSSLKNMLTKNTVHEPEVSKPVYLPNGITTQVSHIGSCNHSLQERVFLDPMQISDILSSDVHCTSPVIPRCPPPTVSHETHTLSSVDEVEQSPTGGTEMSQESASLTTYRRSTRQKLKPTWMKDFVSLTVNNDSEEGTILVLVYVDDMLITGSSLRLIEDTKKALQQAFKMKDLGELKYFLGIEFTRSAAGILMHQRKYSLELIAEVGLTAAKPAGPPIDISVKLTSKLYDEHVKQAEPDDPLIDQTTYQKIIGKLLYLNMTKPDISFSTQTLSQFLQQPKRSHLDAALRVIRYLKKQPGQGLLLASDSDGQVTAFCDVDWASCPLTRKSMTGIGVAAGIIEGNRY</sequence>
<dbReference type="PANTHER" id="PTHR11439:SF499">
    <property type="entry name" value="PPC DOMAIN-CONTAINING PROTEIN"/>
    <property type="match status" value="1"/>
</dbReference>
<evidence type="ECO:0000313" key="3">
    <source>
        <dbReference type="EnsemblPlants" id="Solyc03g062837.1.1"/>
    </source>
</evidence>
<dbReference type="SUPFAM" id="SSF56672">
    <property type="entry name" value="DNA/RNA polymerases"/>
    <property type="match status" value="1"/>
</dbReference>
<dbReference type="Pfam" id="PF07727">
    <property type="entry name" value="RVT_2"/>
    <property type="match status" value="1"/>
</dbReference>
<feature type="compositionally biased region" description="Polar residues" evidence="1">
    <location>
        <begin position="9"/>
        <end position="19"/>
    </location>
</feature>
<dbReference type="PANTHER" id="PTHR11439">
    <property type="entry name" value="GAG-POL-RELATED RETROTRANSPOSON"/>
    <property type="match status" value="1"/>
</dbReference>
<dbReference type="EnsemblPlants" id="Solyc03g062837.1.1">
    <property type="protein sequence ID" value="Solyc03g062837.1.1"/>
    <property type="gene ID" value="Solyc03g062837.1"/>
</dbReference>
<proteinExistence type="predicted"/>
<accession>A0A3Q7FL19</accession>
<dbReference type="Proteomes" id="UP000004994">
    <property type="component" value="Chromosome 3"/>
</dbReference>
<evidence type="ECO:0000259" key="2">
    <source>
        <dbReference type="Pfam" id="PF07727"/>
    </source>
</evidence>
<feature type="domain" description="Reverse transcriptase Ty1/copia-type" evidence="2">
    <location>
        <begin position="259"/>
        <end position="343"/>
    </location>
</feature>
<dbReference type="STRING" id="4081.A0A3Q7FL19"/>
<reference evidence="3" key="1">
    <citation type="journal article" date="2012" name="Nature">
        <title>The tomato genome sequence provides insights into fleshy fruit evolution.</title>
        <authorList>
            <consortium name="Tomato Genome Consortium"/>
        </authorList>
    </citation>
    <scope>NUCLEOTIDE SEQUENCE [LARGE SCALE GENOMIC DNA]</scope>
    <source>
        <strain evidence="3">cv. Heinz 1706</strain>
    </source>
</reference>
<feature type="compositionally biased region" description="Polar residues" evidence="1">
    <location>
        <begin position="215"/>
        <end position="234"/>
    </location>
</feature>
<dbReference type="AlphaFoldDB" id="A0A3Q7FL19"/>
<evidence type="ECO:0000313" key="4">
    <source>
        <dbReference type="Proteomes" id="UP000004994"/>
    </source>
</evidence>
<reference evidence="3" key="2">
    <citation type="submission" date="2019-01" db="UniProtKB">
        <authorList>
            <consortium name="EnsemblPlants"/>
        </authorList>
    </citation>
    <scope>IDENTIFICATION</scope>
    <source>
        <strain evidence="3">cv. Heinz 1706</strain>
    </source>
</reference>
<name>A0A3Q7FL19_SOLLC</name>